<dbReference type="PANTHER" id="PTHR31285:SF0">
    <property type="entry name" value="NICOTINAMIDE MONONUCLEOTIDE ADENYLYLTRANSFERASE"/>
    <property type="match status" value="1"/>
</dbReference>
<dbReference type="Gene3D" id="3.40.50.620">
    <property type="entry name" value="HUPs"/>
    <property type="match status" value="1"/>
</dbReference>
<dbReference type="OrthoDB" id="5591297at2759"/>
<evidence type="ECO:0008006" key="3">
    <source>
        <dbReference type="Google" id="ProtNLM"/>
    </source>
</evidence>
<dbReference type="GO" id="GO:0005634">
    <property type="term" value="C:nucleus"/>
    <property type="evidence" value="ECO:0007669"/>
    <property type="project" value="TreeGrafter"/>
</dbReference>
<protein>
    <recommendedName>
        <fullName evidence="3">Nicotinamide-nucleotide adenylyltransferase</fullName>
    </recommendedName>
</protein>
<evidence type="ECO:0000313" key="2">
    <source>
        <dbReference type="Proteomes" id="UP001151518"/>
    </source>
</evidence>
<accession>A0A9W8KVZ4</accession>
<proteinExistence type="predicted"/>
<dbReference type="InterPro" id="IPR014729">
    <property type="entry name" value="Rossmann-like_a/b/a_fold"/>
</dbReference>
<gene>
    <name evidence="1" type="ORF">GGI25_005139</name>
</gene>
<dbReference type="EMBL" id="JANBTW010000084">
    <property type="protein sequence ID" value="KAJ2672377.1"/>
    <property type="molecule type" value="Genomic_DNA"/>
</dbReference>
<dbReference type="GO" id="GO:0000309">
    <property type="term" value="F:nicotinamide-nucleotide adenylyltransferase activity"/>
    <property type="evidence" value="ECO:0007669"/>
    <property type="project" value="TreeGrafter"/>
</dbReference>
<dbReference type="GO" id="GO:0005737">
    <property type="term" value="C:cytoplasm"/>
    <property type="evidence" value="ECO:0007669"/>
    <property type="project" value="TreeGrafter"/>
</dbReference>
<organism evidence="1 2">
    <name type="scientific">Coemansia spiralis</name>
    <dbReference type="NCBI Taxonomy" id="417178"/>
    <lineage>
        <taxon>Eukaryota</taxon>
        <taxon>Fungi</taxon>
        <taxon>Fungi incertae sedis</taxon>
        <taxon>Zoopagomycota</taxon>
        <taxon>Kickxellomycotina</taxon>
        <taxon>Kickxellomycetes</taxon>
        <taxon>Kickxellales</taxon>
        <taxon>Kickxellaceae</taxon>
        <taxon>Coemansia</taxon>
    </lineage>
</organism>
<dbReference type="PANTHER" id="PTHR31285">
    <property type="entry name" value="NICOTINAMIDE MONONUCLEOTIDE ADENYLYLTRANSFERASE"/>
    <property type="match status" value="1"/>
</dbReference>
<reference evidence="1" key="1">
    <citation type="submission" date="2022-07" db="EMBL/GenBank/DDBJ databases">
        <title>Phylogenomic reconstructions and comparative analyses of Kickxellomycotina fungi.</title>
        <authorList>
            <person name="Reynolds N.K."/>
            <person name="Stajich J.E."/>
            <person name="Barry K."/>
            <person name="Grigoriev I.V."/>
            <person name="Crous P."/>
            <person name="Smith M.E."/>
        </authorList>
    </citation>
    <scope>NUCLEOTIDE SEQUENCE</scope>
    <source>
        <strain evidence="1">NRRL 3115</strain>
    </source>
</reference>
<dbReference type="Proteomes" id="UP001151518">
    <property type="component" value="Unassembled WGS sequence"/>
</dbReference>
<dbReference type="GO" id="GO:0016887">
    <property type="term" value="F:ATP hydrolysis activity"/>
    <property type="evidence" value="ECO:0007669"/>
    <property type="project" value="TreeGrafter"/>
</dbReference>
<dbReference type="SUPFAM" id="SSF52374">
    <property type="entry name" value="Nucleotidylyl transferase"/>
    <property type="match status" value="1"/>
</dbReference>
<name>A0A9W8KVZ4_9FUNG</name>
<comment type="caution">
    <text evidence="1">The sequence shown here is derived from an EMBL/GenBank/DDBJ whole genome shotgun (WGS) entry which is preliminary data.</text>
</comment>
<dbReference type="AlphaFoldDB" id="A0A9W8KVZ4"/>
<sequence length="358" mass="40663">MATAAKTDTVTVSEENKTTAARAQKDIDQLSMMECDTPVYDDFVKDFLETNAGPGKQPLAKIARKLWPTWPIPEPPSGSKRKTAVPNRTVRVGVMDSSFNPPHYCHAAYMECLGIRELMSAAGTEGQSAWKEAQVLGIDAYLLLLGSENADKELEGATLEQRMRMVDMLATTIACDMAADTWHLWKSKEQFEMTNLHNMAIGMVNTPLFVDKCKAVKEMVRKEWGESSIGKEGNAEKLEVLSYFGMGWDALIRFFDPKYYAHYPREIEDFFASGGRIAYSRRTGFPDDDVDAFFRRTDISDYLQYIFELKLPKRVKHISSTDVRIAVRDSTQSVRDIPPRILEYVNSCQLYRSEIFPR</sequence>
<evidence type="ECO:0000313" key="1">
    <source>
        <dbReference type="EMBL" id="KAJ2672377.1"/>
    </source>
</evidence>